<accession>A0A0B1ZLT5</accession>
<dbReference type="EMBL" id="JTDI01000005">
    <property type="protein sequence ID" value="KHK90245.1"/>
    <property type="molecule type" value="Genomic_DNA"/>
</dbReference>
<evidence type="ECO:0000313" key="2">
    <source>
        <dbReference type="Proteomes" id="UP000031057"/>
    </source>
</evidence>
<dbReference type="InterPro" id="IPR002347">
    <property type="entry name" value="SDR_fam"/>
</dbReference>
<dbReference type="RefSeq" id="WP_039286387.1">
    <property type="nucleotide sequence ID" value="NZ_JTDI01000005.1"/>
</dbReference>
<reference evidence="1 2" key="1">
    <citation type="submission" date="2014-10" db="EMBL/GenBank/DDBJ databases">
        <title>Genome sequence of Novosphingobium malaysiense MUSC 273(T).</title>
        <authorList>
            <person name="Lee L.-H."/>
        </authorList>
    </citation>
    <scope>NUCLEOTIDE SEQUENCE [LARGE SCALE GENOMIC DNA]</scope>
    <source>
        <strain evidence="1 2">MUSC 273</strain>
    </source>
</reference>
<name>A0A0B1ZLT5_9SPHN</name>
<comment type="caution">
    <text evidence="1">The sequence shown here is derived from an EMBL/GenBank/DDBJ whole genome shotgun (WGS) entry which is preliminary data.</text>
</comment>
<gene>
    <name evidence="1" type="ORF">LK12_16475</name>
</gene>
<protein>
    <recommendedName>
        <fullName evidence="3">Short-chain dehydrogenase</fullName>
    </recommendedName>
</protein>
<proteinExistence type="predicted"/>
<dbReference type="STRING" id="1348853.LK12_16475"/>
<dbReference type="SUPFAM" id="SSF51735">
    <property type="entry name" value="NAD(P)-binding Rossmann-fold domains"/>
    <property type="match status" value="1"/>
</dbReference>
<dbReference type="InterPro" id="IPR036291">
    <property type="entry name" value="NAD(P)-bd_dom_sf"/>
</dbReference>
<dbReference type="Pfam" id="PF13561">
    <property type="entry name" value="adh_short_C2"/>
    <property type="match status" value="1"/>
</dbReference>
<dbReference type="OrthoDB" id="9793325at2"/>
<evidence type="ECO:0000313" key="1">
    <source>
        <dbReference type="EMBL" id="KHK90245.1"/>
    </source>
</evidence>
<evidence type="ECO:0008006" key="3">
    <source>
        <dbReference type="Google" id="ProtNLM"/>
    </source>
</evidence>
<keyword evidence="2" id="KW-1185">Reference proteome</keyword>
<dbReference type="AlphaFoldDB" id="A0A0B1ZLT5"/>
<sequence>MAECFDWPDDLEEREARFMALDLFNCTTTKFGRPEDIGALVAFLASPLAAFVNGANYRIDGGQVESVT</sequence>
<organism evidence="1 2">
    <name type="scientific">Novosphingobium malaysiense</name>
    <dbReference type="NCBI Taxonomy" id="1348853"/>
    <lineage>
        <taxon>Bacteria</taxon>
        <taxon>Pseudomonadati</taxon>
        <taxon>Pseudomonadota</taxon>
        <taxon>Alphaproteobacteria</taxon>
        <taxon>Sphingomonadales</taxon>
        <taxon>Sphingomonadaceae</taxon>
        <taxon>Novosphingobium</taxon>
    </lineage>
</organism>
<dbReference type="Gene3D" id="3.40.50.720">
    <property type="entry name" value="NAD(P)-binding Rossmann-like Domain"/>
    <property type="match status" value="1"/>
</dbReference>
<dbReference type="Proteomes" id="UP000031057">
    <property type="component" value="Unassembled WGS sequence"/>
</dbReference>